<accession>A0A917V2E9</accession>
<organism evidence="3 4">
    <name type="scientific">Salinarimonas ramus</name>
    <dbReference type="NCBI Taxonomy" id="690164"/>
    <lineage>
        <taxon>Bacteria</taxon>
        <taxon>Pseudomonadati</taxon>
        <taxon>Pseudomonadota</taxon>
        <taxon>Alphaproteobacteria</taxon>
        <taxon>Hyphomicrobiales</taxon>
        <taxon>Salinarimonadaceae</taxon>
        <taxon>Salinarimonas</taxon>
    </lineage>
</organism>
<dbReference type="GO" id="GO:0070819">
    <property type="term" value="F:menaquinone-dependent protoporphyrinogen oxidase activity"/>
    <property type="evidence" value="ECO:0007669"/>
    <property type="project" value="TreeGrafter"/>
</dbReference>
<name>A0A917V2E9_9HYPH</name>
<dbReference type="GO" id="GO:0006783">
    <property type="term" value="P:heme biosynthetic process"/>
    <property type="evidence" value="ECO:0007669"/>
    <property type="project" value="TreeGrafter"/>
</dbReference>
<dbReference type="Proteomes" id="UP000600449">
    <property type="component" value="Unassembled WGS sequence"/>
</dbReference>
<dbReference type="GO" id="GO:0010181">
    <property type="term" value="F:FMN binding"/>
    <property type="evidence" value="ECO:0007669"/>
    <property type="project" value="InterPro"/>
</dbReference>
<dbReference type="InterPro" id="IPR029039">
    <property type="entry name" value="Flavoprotein-like_sf"/>
</dbReference>
<proteinExistence type="predicted"/>
<dbReference type="GO" id="GO:0009055">
    <property type="term" value="F:electron transfer activity"/>
    <property type="evidence" value="ECO:0007669"/>
    <property type="project" value="InterPro"/>
</dbReference>
<dbReference type="PANTHER" id="PTHR38030">
    <property type="entry name" value="PROTOPORPHYRINOGEN IX DEHYDROGENASE [MENAQUINONE]"/>
    <property type="match status" value="1"/>
</dbReference>
<comment type="cofactor">
    <cofactor evidence="1">
        <name>FMN</name>
        <dbReference type="ChEBI" id="CHEBI:58210"/>
    </cofactor>
</comment>
<gene>
    <name evidence="3" type="ORF">GCM10011322_06460</name>
</gene>
<feature type="domain" description="Flavodoxin" evidence="2">
    <location>
        <begin position="4"/>
        <end position="145"/>
    </location>
</feature>
<comment type="caution">
    <text evidence="3">The sequence shown here is derived from an EMBL/GenBank/DDBJ whole genome shotgun (WGS) entry which is preliminary data.</text>
</comment>
<protein>
    <recommendedName>
        <fullName evidence="2">Flavodoxin domain-containing protein</fullName>
    </recommendedName>
</protein>
<dbReference type="AlphaFoldDB" id="A0A917V2E9"/>
<dbReference type="Pfam" id="PF12724">
    <property type="entry name" value="Flavodoxin_5"/>
    <property type="match status" value="1"/>
</dbReference>
<dbReference type="EMBL" id="BMMF01000002">
    <property type="protein sequence ID" value="GGK22498.1"/>
    <property type="molecule type" value="Genomic_DNA"/>
</dbReference>
<dbReference type="RefSeq" id="WP_188909529.1">
    <property type="nucleotide sequence ID" value="NZ_BMMF01000002.1"/>
</dbReference>
<reference evidence="3 4" key="1">
    <citation type="journal article" date="2014" name="Int. J. Syst. Evol. Microbiol.">
        <title>Complete genome sequence of Corynebacterium casei LMG S-19264T (=DSM 44701T), isolated from a smear-ripened cheese.</title>
        <authorList>
            <consortium name="US DOE Joint Genome Institute (JGI-PGF)"/>
            <person name="Walter F."/>
            <person name="Albersmeier A."/>
            <person name="Kalinowski J."/>
            <person name="Ruckert C."/>
        </authorList>
    </citation>
    <scope>NUCLEOTIDE SEQUENCE [LARGE SCALE GENOMIC DNA]</scope>
    <source>
        <strain evidence="3 4">CGMCC 1.9161</strain>
    </source>
</reference>
<dbReference type="PROSITE" id="PS00201">
    <property type="entry name" value="FLAVODOXIN"/>
    <property type="match status" value="1"/>
</dbReference>
<evidence type="ECO:0000256" key="1">
    <source>
        <dbReference type="ARBA" id="ARBA00001917"/>
    </source>
</evidence>
<sequence>MRVLVVYGTTEGQTRKIAERIAARVGDLGHEATLLDASAAGPGDDPAAFDLAILAGSVHVGRYQAPLVDYARRHAAALNASASAFVSVSLSAAGDDPEDWAGLARCVEGFRHETGWRAPRLHHAAGAFRFTRYDFLKSWAMRYVAYRRGEHVQAGADREYTDWDALDAFVEETLAAAAPGA</sequence>
<dbReference type="InterPro" id="IPR052200">
    <property type="entry name" value="Protoporphyrinogen_IX_DH"/>
</dbReference>
<evidence type="ECO:0000313" key="4">
    <source>
        <dbReference type="Proteomes" id="UP000600449"/>
    </source>
</evidence>
<dbReference type="SUPFAM" id="SSF52218">
    <property type="entry name" value="Flavoproteins"/>
    <property type="match status" value="1"/>
</dbReference>
<evidence type="ECO:0000259" key="2">
    <source>
        <dbReference type="Pfam" id="PF12724"/>
    </source>
</evidence>
<dbReference type="InterPro" id="IPR001226">
    <property type="entry name" value="Flavodoxin_CS"/>
</dbReference>
<dbReference type="InterPro" id="IPR026816">
    <property type="entry name" value="Flavodoxin_dom"/>
</dbReference>
<evidence type="ECO:0000313" key="3">
    <source>
        <dbReference type="EMBL" id="GGK22498.1"/>
    </source>
</evidence>
<keyword evidence="4" id="KW-1185">Reference proteome</keyword>
<dbReference type="PANTHER" id="PTHR38030:SF2">
    <property type="entry name" value="PROTOPORPHYRINOGEN IX DEHYDROGENASE [QUINONE]"/>
    <property type="match status" value="1"/>
</dbReference>
<dbReference type="Gene3D" id="3.40.50.360">
    <property type="match status" value="1"/>
</dbReference>